<feature type="transmembrane region" description="Helical" evidence="1">
    <location>
        <begin position="56"/>
        <end position="76"/>
    </location>
</feature>
<feature type="transmembrane region" description="Helical" evidence="1">
    <location>
        <begin position="219"/>
        <end position="244"/>
    </location>
</feature>
<organism evidence="2 3">
    <name type="scientific">Alcaligenes xylosoxydans xylosoxydans</name>
    <name type="common">Achromobacter xylosoxidans</name>
    <dbReference type="NCBI Taxonomy" id="85698"/>
    <lineage>
        <taxon>Bacteria</taxon>
        <taxon>Pseudomonadati</taxon>
        <taxon>Pseudomonadota</taxon>
        <taxon>Betaproteobacteria</taxon>
        <taxon>Burkholderiales</taxon>
        <taxon>Alcaligenaceae</taxon>
        <taxon>Achromobacter</taxon>
    </lineage>
</organism>
<feature type="transmembrane region" description="Helical" evidence="1">
    <location>
        <begin position="186"/>
        <end position="207"/>
    </location>
</feature>
<keyword evidence="1" id="KW-0812">Transmembrane</keyword>
<gene>
    <name evidence="2" type="ORF">BIZ92_18860</name>
</gene>
<feature type="transmembrane region" description="Helical" evidence="1">
    <location>
        <begin position="137"/>
        <end position="157"/>
    </location>
</feature>
<feature type="transmembrane region" description="Helical" evidence="1">
    <location>
        <begin position="21"/>
        <end position="44"/>
    </location>
</feature>
<keyword evidence="1" id="KW-0472">Membrane</keyword>
<comment type="caution">
    <text evidence="2">The sequence shown here is derived from an EMBL/GenBank/DDBJ whole genome shotgun (WGS) entry which is preliminary data.</text>
</comment>
<evidence type="ECO:0000313" key="3">
    <source>
        <dbReference type="Proteomes" id="UP000187251"/>
    </source>
</evidence>
<sequence>MPHPLTARRLLALAATQFTRQVPGLFTAAPLAFVLFALSLPGALLLGQLDGRLDGWFMLAGAINLLALARLALAWQRRLARASDIKPAAALGRIDGAYVRVLALLVLACCAIAALKAVSLTLGLALYFKLPGVSSTVFLAIALLAWLALWLPVMYWLGAWSLSLPQAALTDRYGLARSRQALRGRVWPFAGLLLLLTGITEVTGVALRKSVLLRWPQAIATAGGGLVITLVLVLFFAILCGTAYRERAEA</sequence>
<dbReference type="OrthoDB" id="10002689at2"/>
<evidence type="ECO:0000256" key="1">
    <source>
        <dbReference type="SAM" id="Phobius"/>
    </source>
</evidence>
<dbReference type="RefSeq" id="WP_076416481.1">
    <property type="nucleotide sequence ID" value="NZ_AP028040.1"/>
</dbReference>
<reference evidence="2 3" key="1">
    <citation type="submission" date="2016-09" db="EMBL/GenBank/DDBJ databases">
        <title>Phylogenomics of Achromobacter.</title>
        <authorList>
            <person name="Jeukens J."/>
            <person name="Freschi L."/>
            <person name="Vincent A.T."/>
            <person name="Emond-Rheault J.-G."/>
            <person name="Kukavica-Ibrulj I."/>
            <person name="Charette S.J."/>
            <person name="Levesque R.C."/>
        </authorList>
    </citation>
    <scope>NUCLEOTIDE SEQUENCE [LARGE SCALE GENOMIC DNA]</scope>
    <source>
        <strain evidence="2 3">AUS488</strain>
    </source>
</reference>
<dbReference type="Proteomes" id="UP000187251">
    <property type="component" value="Unassembled WGS sequence"/>
</dbReference>
<accession>A0A1R1JK07</accession>
<name>A0A1R1JK07_ALCXX</name>
<evidence type="ECO:0000313" key="2">
    <source>
        <dbReference type="EMBL" id="OMG75620.1"/>
    </source>
</evidence>
<proteinExistence type="predicted"/>
<protein>
    <submittedName>
        <fullName evidence="2">Uncharacterized protein</fullName>
    </submittedName>
</protein>
<feature type="transmembrane region" description="Helical" evidence="1">
    <location>
        <begin position="97"/>
        <end position="117"/>
    </location>
</feature>
<dbReference type="EMBL" id="MJMN01000065">
    <property type="protein sequence ID" value="OMG75620.1"/>
    <property type="molecule type" value="Genomic_DNA"/>
</dbReference>
<dbReference type="AlphaFoldDB" id="A0A1R1JK07"/>
<keyword evidence="1" id="KW-1133">Transmembrane helix</keyword>